<keyword evidence="1" id="KW-0472">Membrane</keyword>
<feature type="transmembrane region" description="Helical" evidence="1">
    <location>
        <begin position="104"/>
        <end position="122"/>
    </location>
</feature>
<name>A0A6J6IKM0_9ZZZZ</name>
<evidence type="ECO:0000313" key="2">
    <source>
        <dbReference type="EMBL" id="CAB4624953.1"/>
    </source>
</evidence>
<proteinExistence type="predicted"/>
<feature type="transmembrane region" description="Helical" evidence="1">
    <location>
        <begin position="267"/>
        <end position="286"/>
    </location>
</feature>
<feature type="transmembrane region" description="Helical" evidence="1">
    <location>
        <begin position="160"/>
        <end position="180"/>
    </location>
</feature>
<feature type="transmembrane region" description="Helical" evidence="1">
    <location>
        <begin position="72"/>
        <end position="92"/>
    </location>
</feature>
<gene>
    <name evidence="2" type="ORF">UFOPK1835_02088</name>
</gene>
<reference evidence="2" key="1">
    <citation type="submission" date="2020-05" db="EMBL/GenBank/DDBJ databases">
        <authorList>
            <person name="Chiriac C."/>
            <person name="Salcher M."/>
            <person name="Ghai R."/>
            <person name="Kavagutti S V."/>
        </authorList>
    </citation>
    <scope>NUCLEOTIDE SEQUENCE</scope>
</reference>
<evidence type="ECO:0000256" key="1">
    <source>
        <dbReference type="SAM" id="Phobius"/>
    </source>
</evidence>
<feature type="transmembrane region" description="Helical" evidence="1">
    <location>
        <begin position="129"/>
        <end position="148"/>
    </location>
</feature>
<feature type="transmembrane region" description="Helical" evidence="1">
    <location>
        <begin position="239"/>
        <end position="260"/>
    </location>
</feature>
<keyword evidence="1" id="KW-0812">Transmembrane</keyword>
<sequence length="326" mass="34742">MRSQRGLRILMRSFSSTFRARHGEEMLGTLLEQRSEQTSIERLRGVVDLVRNGLAQRLGAATIEHLHAAVRVGSLVSLTACIGFSIVLLTRLQNWSGPTLTHPWPKVVWIALLASAFGQLFLPKVLSRLAWLGGVVAAVIAFIYASSLPELPRVGDPGRPVSLTTSVLVVGVLLALGGWVRSTSLPSRTGTAAAGTLVGVGLMLRVDALLHAPSNAAVNALYFDQVHADFRLDLLHIDLVPGFGTIALGSLLALAVAGWFRPRAAAIALALIVPISIVAVATRTSYLMSLRWTFIAELAVAAVAVLALSRLSRSHPGSLDLGQPRN</sequence>
<feature type="transmembrane region" description="Helical" evidence="1">
    <location>
        <begin position="292"/>
        <end position="311"/>
    </location>
</feature>
<dbReference type="EMBL" id="CAEZUP010000141">
    <property type="protein sequence ID" value="CAB4624953.1"/>
    <property type="molecule type" value="Genomic_DNA"/>
</dbReference>
<keyword evidence="1" id="KW-1133">Transmembrane helix</keyword>
<dbReference type="AlphaFoldDB" id="A0A6J6IKM0"/>
<protein>
    <submittedName>
        <fullName evidence="2">Unannotated protein</fullName>
    </submittedName>
</protein>
<accession>A0A6J6IKM0</accession>
<organism evidence="2">
    <name type="scientific">freshwater metagenome</name>
    <dbReference type="NCBI Taxonomy" id="449393"/>
    <lineage>
        <taxon>unclassified sequences</taxon>
        <taxon>metagenomes</taxon>
        <taxon>ecological metagenomes</taxon>
    </lineage>
</organism>